<evidence type="ECO:0000313" key="3">
    <source>
        <dbReference type="Proteomes" id="UP000237846"/>
    </source>
</evidence>
<dbReference type="AlphaFoldDB" id="A0A2T0PSX2"/>
<sequence>MALPAGYPRPQPPLDPPADAPPDAVRVEEFVPEDVAPWYPPGGDTAVWVRTGGVWRYGWVHGWKRHPGGRWGAWIGLAHVDGEHPAGLWAWWWWDGVSVRRRQSSGAASTPR</sequence>
<evidence type="ECO:0000256" key="1">
    <source>
        <dbReference type="SAM" id="MobiDB-lite"/>
    </source>
</evidence>
<organism evidence="2 3">
    <name type="scientific">Allonocardiopsis opalescens</name>
    <dbReference type="NCBI Taxonomy" id="1144618"/>
    <lineage>
        <taxon>Bacteria</taxon>
        <taxon>Bacillati</taxon>
        <taxon>Actinomycetota</taxon>
        <taxon>Actinomycetes</taxon>
        <taxon>Streptosporangiales</taxon>
        <taxon>Allonocardiopsis</taxon>
    </lineage>
</organism>
<feature type="compositionally biased region" description="Pro residues" evidence="1">
    <location>
        <begin position="7"/>
        <end position="20"/>
    </location>
</feature>
<comment type="caution">
    <text evidence="2">The sequence shown here is derived from an EMBL/GenBank/DDBJ whole genome shotgun (WGS) entry which is preliminary data.</text>
</comment>
<accession>A0A2T0PSX2</accession>
<reference evidence="2 3" key="1">
    <citation type="submission" date="2018-03" db="EMBL/GenBank/DDBJ databases">
        <title>Genomic Encyclopedia of Archaeal and Bacterial Type Strains, Phase II (KMG-II): from individual species to whole genera.</title>
        <authorList>
            <person name="Goeker M."/>
        </authorList>
    </citation>
    <scope>NUCLEOTIDE SEQUENCE [LARGE SCALE GENOMIC DNA]</scope>
    <source>
        <strain evidence="2 3">DSM 45601</strain>
    </source>
</reference>
<dbReference type="Proteomes" id="UP000237846">
    <property type="component" value="Unassembled WGS sequence"/>
</dbReference>
<name>A0A2T0PSX2_9ACTN</name>
<evidence type="ECO:0000313" key="2">
    <source>
        <dbReference type="EMBL" id="PRX91999.1"/>
    </source>
</evidence>
<protein>
    <submittedName>
        <fullName evidence="2">Uncharacterized protein</fullName>
    </submittedName>
</protein>
<gene>
    <name evidence="2" type="ORF">CLV72_11272</name>
</gene>
<feature type="region of interest" description="Disordered" evidence="1">
    <location>
        <begin position="1"/>
        <end position="23"/>
    </location>
</feature>
<dbReference type="OrthoDB" id="3873586at2"/>
<dbReference type="EMBL" id="PVZC01000012">
    <property type="protein sequence ID" value="PRX91999.1"/>
    <property type="molecule type" value="Genomic_DNA"/>
</dbReference>
<keyword evidence="3" id="KW-1185">Reference proteome</keyword>
<dbReference type="RefSeq" id="WP_146159633.1">
    <property type="nucleotide sequence ID" value="NZ_PVZC01000012.1"/>
</dbReference>
<proteinExistence type="predicted"/>